<evidence type="ECO:0000256" key="1">
    <source>
        <dbReference type="ARBA" id="ARBA00022741"/>
    </source>
</evidence>
<dbReference type="InterPro" id="IPR017871">
    <property type="entry name" value="ABC_transporter-like_CS"/>
</dbReference>
<gene>
    <name evidence="5" type="ORF">CYJ34_06635</name>
</gene>
<dbReference type="InterPro" id="IPR003439">
    <property type="entry name" value="ABC_transporter-like_ATP-bd"/>
</dbReference>
<dbReference type="SMART" id="SM00382">
    <property type="entry name" value="AAA"/>
    <property type="match status" value="1"/>
</dbReference>
<dbReference type="Pfam" id="PF00005">
    <property type="entry name" value="ABC_tran"/>
    <property type="match status" value="1"/>
</dbReference>
<keyword evidence="3" id="KW-0472">Membrane</keyword>
<dbReference type="GO" id="GO:0016887">
    <property type="term" value="F:ATP hydrolysis activity"/>
    <property type="evidence" value="ECO:0007669"/>
    <property type="project" value="InterPro"/>
</dbReference>
<feature type="domain" description="ABC transporter" evidence="4">
    <location>
        <begin position="270"/>
        <end position="506"/>
    </location>
</feature>
<feature type="transmembrane region" description="Helical" evidence="3">
    <location>
        <begin position="65"/>
        <end position="88"/>
    </location>
</feature>
<keyword evidence="3" id="KW-1133">Transmembrane helix</keyword>
<proteinExistence type="predicted"/>
<evidence type="ECO:0000256" key="2">
    <source>
        <dbReference type="ARBA" id="ARBA00022840"/>
    </source>
</evidence>
<dbReference type="Gene3D" id="3.40.50.300">
    <property type="entry name" value="P-loop containing nucleotide triphosphate hydrolases"/>
    <property type="match status" value="1"/>
</dbReference>
<dbReference type="PROSITE" id="PS50893">
    <property type="entry name" value="ABC_TRANSPORTER_2"/>
    <property type="match status" value="1"/>
</dbReference>
<feature type="transmembrane region" description="Helical" evidence="3">
    <location>
        <begin position="94"/>
        <end position="112"/>
    </location>
</feature>
<dbReference type="PROSITE" id="PS00211">
    <property type="entry name" value="ABC_TRANSPORTER_1"/>
    <property type="match status" value="1"/>
</dbReference>
<accession>A0A2I1M8M6</accession>
<evidence type="ECO:0000313" key="6">
    <source>
        <dbReference type="Proteomes" id="UP000234335"/>
    </source>
</evidence>
<sequence>MSLMKFLNSFLTGNYRMRMNNIRYSLNTNIINYSLSLSYPKQQNKKYKEIITDAIRSIQYPFDGFGGIILHIPLIFGLIISLIGYLWIFTALESWLIIHMIVLTFFSCKFIYKTTFIYDAFWNDIDYTWEQLQQLNYELQSPISKLDILMYDYNTLFKKYYSSITKHWDNEFVKSNSKVFTLNLKAKAISLIRDVPIFYWLISNLQNGNIRLSKFYILFTGLFSFVIIVDNLADQSAYLVRDLNLFKYYFKTLDKPVNNYKKVNFSKIDIEFKNVYFKYPKSNTYTLKNINLKLNNNESIAIVGENGAGKSTLALILAGLYEPTSGKILLNGEDINSYNIDRKDLVSAVFQDTLVMPYSIRENVAMNTDKKDLSKIYKKTGLDFLVDKYDNEDEQILLRTLDDNGIDLSGGQKQRLFLARAINKSSSHILILDEPTAQLDAIAEKELYELYNSITEDKSSIFISHRLASTKFCDKVIYLKNGEITEEGTHDELMSKNGEYKELFDIQAKNYKEEANA</sequence>
<dbReference type="InterPro" id="IPR027417">
    <property type="entry name" value="P-loop_NTPase"/>
</dbReference>
<dbReference type="PANTHER" id="PTHR24221">
    <property type="entry name" value="ATP-BINDING CASSETTE SUB-FAMILY B"/>
    <property type="match status" value="1"/>
</dbReference>
<dbReference type="AlphaFoldDB" id="A0A2I1M8M6"/>
<comment type="caution">
    <text evidence="5">The sequence shown here is derived from an EMBL/GenBank/DDBJ whole genome shotgun (WGS) entry which is preliminary data.</text>
</comment>
<dbReference type="PANTHER" id="PTHR24221:SF654">
    <property type="entry name" value="ATP-BINDING CASSETTE SUB-FAMILY B MEMBER 6"/>
    <property type="match status" value="1"/>
</dbReference>
<dbReference type="Proteomes" id="UP000234335">
    <property type="component" value="Unassembled WGS sequence"/>
</dbReference>
<keyword evidence="2 5" id="KW-0067">ATP-binding</keyword>
<evidence type="ECO:0000259" key="4">
    <source>
        <dbReference type="PROSITE" id="PS50893"/>
    </source>
</evidence>
<protein>
    <submittedName>
        <fullName evidence="5">ABC transporter ATP-binding protein</fullName>
    </submittedName>
</protein>
<organism evidence="5 6">
    <name type="scientific">Anaerococcus octavius</name>
    <dbReference type="NCBI Taxonomy" id="54007"/>
    <lineage>
        <taxon>Bacteria</taxon>
        <taxon>Bacillati</taxon>
        <taxon>Bacillota</taxon>
        <taxon>Tissierellia</taxon>
        <taxon>Tissierellales</taxon>
        <taxon>Peptoniphilaceae</taxon>
        <taxon>Anaerococcus</taxon>
    </lineage>
</organism>
<evidence type="ECO:0000256" key="3">
    <source>
        <dbReference type="SAM" id="Phobius"/>
    </source>
</evidence>
<dbReference type="InterPro" id="IPR003593">
    <property type="entry name" value="AAA+_ATPase"/>
</dbReference>
<keyword evidence="6" id="KW-1185">Reference proteome</keyword>
<dbReference type="EMBL" id="PKGS01000004">
    <property type="protein sequence ID" value="PKZ16484.1"/>
    <property type="molecule type" value="Genomic_DNA"/>
</dbReference>
<reference evidence="5 6" key="1">
    <citation type="submission" date="2017-12" db="EMBL/GenBank/DDBJ databases">
        <title>Phylogenetic diversity of female urinary microbiome.</title>
        <authorList>
            <person name="Thomas-White K."/>
            <person name="Wolfe A.J."/>
        </authorList>
    </citation>
    <scope>NUCLEOTIDE SEQUENCE [LARGE SCALE GENOMIC DNA]</scope>
    <source>
        <strain evidence="5 6">UMB0119</strain>
    </source>
</reference>
<dbReference type="InterPro" id="IPR039421">
    <property type="entry name" value="Type_1_exporter"/>
</dbReference>
<dbReference type="GO" id="GO:0042626">
    <property type="term" value="F:ATPase-coupled transmembrane transporter activity"/>
    <property type="evidence" value="ECO:0007669"/>
    <property type="project" value="TreeGrafter"/>
</dbReference>
<dbReference type="GO" id="GO:0005524">
    <property type="term" value="F:ATP binding"/>
    <property type="evidence" value="ECO:0007669"/>
    <property type="project" value="UniProtKB-KW"/>
</dbReference>
<keyword evidence="1" id="KW-0547">Nucleotide-binding</keyword>
<dbReference type="SUPFAM" id="SSF52540">
    <property type="entry name" value="P-loop containing nucleoside triphosphate hydrolases"/>
    <property type="match status" value="1"/>
</dbReference>
<evidence type="ECO:0000313" key="5">
    <source>
        <dbReference type="EMBL" id="PKZ16484.1"/>
    </source>
</evidence>
<keyword evidence="3" id="KW-0812">Transmembrane</keyword>
<name>A0A2I1M8M6_9FIRM</name>